<dbReference type="SUPFAM" id="SSF103486">
    <property type="entry name" value="V-type ATP synthase subunit C"/>
    <property type="match status" value="1"/>
</dbReference>
<dbReference type="Gene3D" id="1.10.132.50">
    <property type="entry name" value="ATP synthase (C/AC39) subunit, domain 3"/>
    <property type="match status" value="1"/>
</dbReference>
<reference evidence="4" key="1">
    <citation type="submission" date="2022-12" db="EMBL/GenBank/DDBJ databases">
        <title>Reference genome sequencing for broad-spectrum identification of bacterial and archaeal isolates by mass spectrometry.</title>
        <authorList>
            <person name="Sekiguchi Y."/>
            <person name="Tourlousse D.M."/>
        </authorList>
    </citation>
    <scope>NUCLEOTIDE SEQUENCE</scope>
    <source>
        <strain evidence="4">ASRB1</strain>
    </source>
</reference>
<evidence type="ECO:0000313" key="5">
    <source>
        <dbReference type="Proteomes" id="UP001144372"/>
    </source>
</evidence>
<comment type="similarity">
    <text evidence="1">Belongs to the V-ATPase V0D/AC39 subunit family.</text>
</comment>
<comment type="caution">
    <text evidence="4">The sequence shown here is derived from an EMBL/GenBank/DDBJ whole genome shotgun (WGS) entry which is preliminary data.</text>
</comment>
<dbReference type="AlphaFoldDB" id="A0A9W6D234"/>
<proteinExistence type="inferred from homology"/>
<evidence type="ECO:0000256" key="2">
    <source>
        <dbReference type="ARBA" id="ARBA00022448"/>
    </source>
</evidence>
<accession>A0A9W6D234</accession>
<dbReference type="PANTHER" id="PTHR38682">
    <property type="entry name" value="V-TYPE ATP SYNTHASE SUBUNIT C"/>
    <property type="match status" value="1"/>
</dbReference>
<dbReference type="Gene3D" id="1.20.1690.10">
    <property type="entry name" value="V-type ATP synthase subunit C domain"/>
    <property type="match status" value="2"/>
</dbReference>
<dbReference type="PANTHER" id="PTHR38682:SF1">
    <property type="entry name" value="V-TYPE ATP SYNTHASE SUBUNIT C"/>
    <property type="match status" value="1"/>
</dbReference>
<evidence type="ECO:0000313" key="4">
    <source>
        <dbReference type="EMBL" id="GLI34762.1"/>
    </source>
</evidence>
<dbReference type="Proteomes" id="UP001144372">
    <property type="component" value="Unassembled WGS sequence"/>
</dbReference>
<name>A0A9W6D234_9BACT</name>
<dbReference type="GO" id="GO:0046961">
    <property type="term" value="F:proton-transporting ATPase activity, rotational mechanism"/>
    <property type="evidence" value="ECO:0007669"/>
    <property type="project" value="InterPro"/>
</dbReference>
<dbReference type="EMBL" id="BSDR01000001">
    <property type="protein sequence ID" value="GLI34762.1"/>
    <property type="molecule type" value="Genomic_DNA"/>
</dbReference>
<evidence type="ECO:0000256" key="1">
    <source>
        <dbReference type="ARBA" id="ARBA00006709"/>
    </source>
</evidence>
<dbReference type="InterPro" id="IPR050873">
    <property type="entry name" value="V-ATPase_V0D/AC39_subunit"/>
</dbReference>
<dbReference type="InterPro" id="IPR035067">
    <property type="entry name" value="V-type_ATPase_csu/dsu"/>
</dbReference>
<evidence type="ECO:0000256" key="3">
    <source>
        <dbReference type="ARBA" id="ARBA00023065"/>
    </source>
</evidence>
<dbReference type="InterPro" id="IPR002843">
    <property type="entry name" value="ATPase_V0-cplx_csu/dsu"/>
</dbReference>
<organism evidence="4 5">
    <name type="scientific">Desulforhabdus amnigena</name>
    <dbReference type="NCBI Taxonomy" id="40218"/>
    <lineage>
        <taxon>Bacteria</taxon>
        <taxon>Pseudomonadati</taxon>
        <taxon>Thermodesulfobacteriota</taxon>
        <taxon>Syntrophobacteria</taxon>
        <taxon>Syntrophobacterales</taxon>
        <taxon>Syntrophobacteraceae</taxon>
        <taxon>Desulforhabdus</taxon>
    </lineage>
</organism>
<dbReference type="InterPro" id="IPR044911">
    <property type="entry name" value="V-type_ATPase_csu/dsu_dom_3"/>
</dbReference>
<sequence>MIGRIVRYSFAQAKTRAMKGKLLNADDWHYLLRMRSLEDIFRYLKGTDYGEVLSSFSDVPSDTRGLILVLYGELFKDYAKLLKAVPANGSLLLRNLLLRYEAENLKTILRGIWQGRFPDEIKSLLYGMGRLSTLPIEALLSAREITDAFRLLKPTIFYAPLLHAMPQFKARGSLFPLEISIDTAVFESIPAGLKLLKGVDRRGVERLTGEMIDWVNLCWLVRFRHFYDLSPEETINYILSGGRRLGLRDLGRLARTSDLPSFLAALPNPYRESLGAVEKWPEIRYVFEKWFIHELYKIFHEDPFQIRLQVSYLFLKEIEVMSLESLISAAGVGASPERLLGLIGLPVKGIVRV</sequence>
<dbReference type="InterPro" id="IPR036079">
    <property type="entry name" value="ATPase_csu/dsu_sf"/>
</dbReference>
<dbReference type="Pfam" id="PF01992">
    <property type="entry name" value="vATP-synt_AC39"/>
    <property type="match status" value="1"/>
</dbReference>
<evidence type="ECO:0008006" key="6">
    <source>
        <dbReference type="Google" id="ProtNLM"/>
    </source>
</evidence>
<dbReference type="RefSeq" id="WP_281794168.1">
    <property type="nucleotide sequence ID" value="NZ_BSDR01000001.1"/>
</dbReference>
<gene>
    <name evidence="4" type="ORF">DAMNIGENAA_21950</name>
</gene>
<keyword evidence="2" id="KW-0813">Transport</keyword>
<keyword evidence="5" id="KW-1185">Reference proteome</keyword>
<protein>
    <recommendedName>
        <fullName evidence="6">V-type ATP synthase subunit C</fullName>
    </recommendedName>
</protein>
<keyword evidence="3" id="KW-0406">Ion transport</keyword>